<dbReference type="EMBL" id="KV864024">
    <property type="protein sequence ID" value="ONK54880.1"/>
    <property type="molecule type" value="Genomic_DNA"/>
</dbReference>
<dbReference type="AlphaFoldDB" id="A0A1R3L5J2"/>
<name>A0A1R3L5J2_ASPOF</name>
<protein>
    <submittedName>
        <fullName evidence="1">Uncharacterized protein</fullName>
    </submittedName>
</protein>
<evidence type="ECO:0000313" key="1">
    <source>
        <dbReference type="EMBL" id="ONK54880.1"/>
    </source>
</evidence>
<accession>A0A1R3L5J2</accession>
<organism evidence="1 2">
    <name type="scientific">Asparagus officinalis</name>
    <name type="common">Garden asparagus</name>
    <dbReference type="NCBI Taxonomy" id="4686"/>
    <lineage>
        <taxon>Eukaryota</taxon>
        <taxon>Viridiplantae</taxon>
        <taxon>Streptophyta</taxon>
        <taxon>Embryophyta</taxon>
        <taxon>Tracheophyta</taxon>
        <taxon>Spermatophyta</taxon>
        <taxon>Magnoliopsida</taxon>
        <taxon>Liliopsida</taxon>
        <taxon>Asparagales</taxon>
        <taxon>Asparagaceae</taxon>
        <taxon>Asparagoideae</taxon>
        <taxon>Asparagus</taxon>
    </lineage>
</organism>
<keyword evidence="2" id="KW-1185">Reference proteome</keyword>
<evidence type="ECO:0000313" key="2">
    <source>
        <dbReference type="Proteomes" id="UP000243459"/>
    </source>
</evidence>
<gene>
    <name evidence="1" type="ORF">A4U43_UnF10100</name>
</gene>
<dbReference type="Proteomes" id="UP000243459">
    <property type="component" value="Unassembled WGS sequence"/>
</dbReference>
<dbReference type="InterPro" id="IPR014710">
    <property type="entry name" value="RmlC-like_jellyroll"/>
</dbReference>
<proteinExistence type="predicted"/>
<dbReference type="Gene3D" id="2.60.120.10">
    <property type="entry name" value="Jelly Rolls"/>
    <property type="match status" value="1"/>
</dbReference>
<reference evidence="2" key="1">
    <citation type="journal article" date="2017" name="Nat. Commun.">
        <title>The asparagus genome sheds light on the origin and evolution of a young Y chromosome.</title>
        <authorList>
            <person name="Harkess A."/>
            <person name="Zhou J."/>
            <person name="Xu C."/>
            <person name="Bowers J.E."/>
            <person name="Van der Hulst R."/>
            <person name="Ayyampalayam S."/>
            <person name="Mercati F."/>
            <person name="Riccardi P."/>
            <person name="McKain M.R."/>
            <person name="Kakrana A."/>
            <person name="Tang H."/>
            <person name="Ray J."/>
            <person name="Groenendijk J."/>
            <person name="Arikit S."/>
            <person name="Mathioni S.M."/>
            <person name="Nakano M."/>
            <person name="Shan H."/>
            <person name="Telgmann-Rauber A."/>
            <person name="Kanno A."/>
            <person name="Yue Z."/>
            <person name="Chen H."/>
            <person name="Li W."/>
            <person name="Chen Y."/>
            <person name="Xu X."/>
            <person name="Zhang Y."/>
            <person name="Luo S."/>
            <person name="Chen H."/>
            <person name="Gao J."/>
            <person name="Mao Z."/>
            <person name="Pires J.C."/>
            <person name="Luo M."/>
            <person name="Kudrna D."/>
            <person name="Wing R.A."/>
            <person name="Meyers B.C."/>
            <person name="Yi K."/>
            <person name="Kong H."/>
            <person name="Lavrijsen P."/>
            <person name="Sunseri F."/>
            <person name="Falavigna A."/>
            <person name="Ye Y."/>
            <person name="Leebens-Mack J.H."/>
            <person name="Chen G."/>
        </authorList>
    </citation>
    <scope>NUCLEOTIDE SEQUENCE [LARGE SCALE GENOMIC DNA]</scope>
    <source>
        <strain evidence="2">cv. DH0086</strain>
    </source>
</reference>
<sequence>MAVRTMREIMIGQLRAAMVVTMWFDAEEDAEALWSKPSLRAKAYGRDEEVWELGEYRTERLSAKELRRRIESEARVTEYFDESNEELDCAGVLAVRRTVSMVGRVLRPSLK</sequence>
<dbReference type="Gramene" id="ONK54880">
    <property type="protein sequence ID" value="ONK54880"/>
    <property type="gene ID" value="A4U43_UnF10100"/>
</dbReference>